<dbReference type="PANTHER" id="PTHR24096">
    <property type="entry name" value="LONG-CHAIN-FATTY-ACID--COA LIGASE"/>
    <property type="match status" value="1"/>
</dbReference>
<evidence type="ECO:0000256" key="1">
    <source>
        <dbReference type="ARBA" id="ARBA00006432"/>
    </source>
</evidence>
<proteinExistence type="inferred from homology"/>
<dbReference type="Gene3D" id="3.40.50.980">
    <property type="match status" value="2"/>
</dbReference>
<evidence type="ECO:0000259" key="5">
    <source>
        <dbReference type="Pfam" id="PF00501"/>
    </source>
</evidence>
<evidence type="ECO:0008006" key="9">
    <source>
        <dbReference type="Google" id="ProtNLM"/>
    </source>
</evidence>
<reference evidence="7 8" key="1">
    <citation type="journal article" date="2021" name="Nat. Plants">
        <title>The Taxus genome provides insights into paclitaxel biosynthesis.</title>
        <authorList>
            <person name="Xiong X."/>
            <person name="Gou J."/>
            <person name="Liao Q."/>
            <person name="Li Y."/>
            <person name="Zhou Q."/>
            <person name="Bi G."/>
            <person name="Li C."/>
            <person name="Du R."/>
            <person name="Wang X."/>
            <person name="Sun T."/>
            <person name="Guo L."/>
            <person name="Liang H."/>
            <person name="Lu P."/>
            <person name="Wu Y."/>
            <person name="Zhang Z."/>
            <person name="Ro D.K."/>
            <person name="Shang Y."/>
            <person name="Huang S."/>
            <person name="Yan J."/>
        </authorList>
    </citation>
    <scope>NUCLEOTIDE SEQUENCE [LARGE SCALE GENOMIC DNA]</scope>
    <source>
        <strain evidence="7">Ta-2019</strain>
    </source>
</reference>
<dbReference type="AlphaFoldDB" id="A0AA38FG40"/>
<accession>A0AA38FG40</accession>
<dbReference type="SUPFAM" id="SSF56801">
    <property type="entry name" value="Acetyl-CoA synthetase-like"/>
    <property type="match status" value="1"/>
</dbReference>
<gene>
    <name evidence="7" type="ORF">KI387_012523</name>
</gene>
<dbReference type="PANTHER" id="PTHR24096:SF338">
    <property type="entry name" value="4-COUMARATE--COA LIGASE-LIKE 8-RELATED"/>
    <property type="match status" value="1"/>
</dbReference>
<dbReference type="InterPro" id="IPR000873">
    <property type="entry name" value="AMP-dep_synth/lig_dom"/>
</dbReference>
<feature type="compositionally biased region" description="Basic and acidic residues" evidence="3">
    <location>
        <begin position="431"/>
        <end position="441"/>
    </location>
</feature>
<evidence type="ECO:0000313" key="8">
    <source>
        <dbReference type="Proteomes" id="UP000824469"/>
    </source>
</evidence>
<name>A0AA38FG40_TAXCH</name>
<keyword evidence="4" id="KW-0812">Transmembrane</keyword>
<evidence type="ECO:0000256" key="3">
    <source>
        <dbReference type="SAM" id="MobiDB-lite"/>
    </source>
</evidence>
<feature type="compositionally biased region" description="Basic and acidic residues" evidence="3">
    <location>
        <begin position="398"/>
        <end position="412"/>
    </location>
</feature>
<feature type="region of interest" description="Disordered" evidence="3">
    <location>
        <begin position="398"/>
        <end position="484"/>
    </location>
</feature>
<comment type="caution">
    <text evidence="7">The sequence shown here is derived from an EMBL/GenBank/DDBJ whole genome shotgun (WGS) entry which is preliminary data.</text>
</comment>
<dbReference type="GO" id="GO:0005777">
    <property type="term" value="C:peroxisome"/>
    <property type="evidence" value="ECO:0007669"/>
    <property type="project" value="TreeGrafter"/>
</dbReference>
<keyword evidence="4" id="KW-1133">Transmembrane helix</keyword>
<dbReference type="Gene3D" id="3.30.300.30">
    <property type="match status" value="1"/>
</dbReference>
<feature type="transmembrane region" description="Helical" evidence="4">
    <location>
        <begin position="136"/>
        <end position="164"/>
    </location>
</feature>
<evidence type="ECO:0000259" key="6">
    <source>
        <dbReference type="Pfam" id="PF13193"/>
    </source>
</evidence>
<dbReference type="Pfam" id="PF13193">
    <property type="entry name" value="AMP-binding_C"/>
    <property type="match status" value="1"/>
</dbReference>
<dbReference type="InterPro" id="IPR020845">
    <property type="entry name" value="AMP-binding_CS"/>
</dbReference>
<feature type="compositionally biased region" description="Basic and acidic residues" evidence="3">
    <location>
        <begin position="467"/>
        <end position="484"/>
    </location>
</feature>
<dbReference type="PROSITE" id="PS00455">
    <property type="entry name" value="AMP_BINDING"/>
    <property type="match status" value="1"/>
</dbReference>
<keyword evidence="4" id="KW-0472">Membrane</keyword>
<sequence length="484" mass="53339">MIKRNDDKSEISKLMVQFGKINLCLLSGKFLKLATELTVACFEWGVVIYPLLDTGTRIVIIGPVGEEYSGHISLAELLTHENPGEKMDASISATDPAIVMYSSGTTGKSKGVVCTHRNLAAMTASLSTVIESREDVYLCFLPLFHIYGFATLCGVLAVGGTVVISSNFTVERMVMAVEKYRVSHIPTVPTVITRLCKSPGVARRYDLSCLKQVLVGGAAMGKQQMDTFKTLFPTIGILQVAPAELEELLLCNSDIEDAAVIPKYPDEDSGEIPMAVIVMKHGSNITAQDAIDFVSKKVAPYKKIRRVAFVESIARSPSGKILRKHLKTQILQQNVEWNFRDGSRLSSQRVQGVRKGRGREDGTTPDSAEVGAGWEKVNKNGMGGELRYVDGYGCGVGRESKSSEARQNKRQEGNMVMSPPLPSQTEELEKEGERLEERDFQELGDLAILSHEEEELESWKQKGKSPLVEEKCSFSKELPEKEEK</sequence>
<evidence type="ECO:0000313" key="7">
    <source>
        <dbReference type="EMBL" id="KAH9300940.1"/>
    </source>
</evidence>
<keyword evidence="2" id="KW-0436">Ligase</keyword>
<feature type="region of interest" description="Disordered" evidence="3">
    <location>
        <begin position="346"/>
        <end position="371"/>
    </location>
</feature>
<dbReference type="InterPro" id="IPR025110">
    <property type="entry name" value="AMP-bd_C"/>
</dbReference>
<feature type="domain" description="AMP-dependent synthetase/ligase" evidence="5">
    <location>
        <begin position="84"/>
        <end position="234"/>
    </location>
</feature>
<organism evidence="7 8">
    <name type="scientific">Taxus chinensis</name>
    <name type="common">Chinese yew</name>
    <name type="synonym">Taxus wallichiana var. chinensis</name>
    <dbReference type="NCBI Taxonomy" id="29808"/>
    <lineage>
        <taxon>Eukaryota</taxon>
        <taxon>Viridiplantae</taxon>
        <taxon>Streptophyta</taxon>
        <taxon>Embryophyta</taxon>
        <taxon>Tracheophyta</taxon>
        <taxon>Spermatophyta</taxon>
        <taxon>Pinopsida</taxon>
        <taxon>Pinidae</taxon>
        <taxon>Conifers II</taxon>
        <taxon>Cupressales</taxon>
        <taxon>Taxaceae</taxon>
        <taxon>Taxus</taxon>
    </lineage>
</organism>
<dbReference type="Pfam" id="PF00501">
    <property type="entry name" value="AMP-binding"/>
    <property type="match status" value="1"/>
</dbReference>
<evidence type="ECO:0000256" key="4">
    <source>
        <dbReference type="SAM" id="Phobius"/>
    </source>
</evidence>
<evidence type="ECO:0000256" key="2">
    <source>
        <dbReference type="ARBA" id="ARBA00022598"/>
    </source>
</evidence>
<dbReference type="Proteomes" id="UP000824469">
    <property type="component" value="Unassembled WGS sequence"/>
</dbReference>
<feature type="domain" description="AMP-binding enzyme C-terminal" evidence="6">
    <location>
        <begin position="244"/>
        <end position="320"/>
    </location>
</feature>
<protein>
    <recommendedName>
        <fullName evidence="9">4-coumarate--CoA ligase</fullName>
    </recommendedName>
</protein>
<comment type="similarity">
    <text evidence="1">Belongs to the ATP-dependent AMP-binding enzyme family.</text>
</comment>
<keyword evidence="8" id="KW-1185">Reference proteome</keyword>
<dbReference type="GO" id="GO:0016405">
    <property type="term" value="F:CoA-ligase activity"/>
    <property type="evidence" value="ECO:0007669"/>
    <property type="project" value="TreeGrafter"/>
</dbReference>
<dbReference type="InterPro" id="IPR045851">
    <property type="entry name" value="AMP-bd_C_sf"/>
</dbReference>
<dbReference type="EMBL" id="JAHRHJ020000009">
    <property type="protein sequence ID" value="KAH9300940.1"/>
    <property type="molecule type" value="Genomic_DNA"/>
</dbReference>